<gene>
    <name evidence="1" type="ORF">ABT39_MTgene4228</name>
</gene>
<dbReference type="AlphaFoldDB" id="A0A117NHU3"/>
<accession>A0A117NHU3</accession>
<protein>
    <submittedName>
        <fullName evidence="1">Uncharacterized protein</fullName>
    </submittedName>
</protein>
<geneLocation type="mitochondrion" evidence="1"/>
<organism evidence="1">
    <name type="scientific">Picea glauca</name>
    <name type="common">White spruce</name>
    <name type="synonym">Pinus glauca</name>
    <dbReference type="NCBI Taxonomy" id="3330"/>
    <lineage>
        <taxon>Eukaryota</taxon>
        <taxon>Viridiplantae</taxon>
        <taxon>Streptophyta</taxon>
        <taxon>Embryophyta</taxon>
        <taxon>Tracheophyta</taxon>
        <taxon>Spermatophyta</taxon>
        <taxon>Pinopsida</taxon>
        <taxon>Pinidae</taxon>
        <taxon>Conifers I</taxon>
        <taxon>Pinales</taxon>
        <taxon>Pinaceae</taxon>
        <taxon>Picea</taxon>
    </lineage>
</organism>
<reference evidence="1" key="1">
    <citation type="journal article" date="2015" name="Genome Biol. Evol.">
        <title>Organellar Genomes of White Spruce (Picea glauca): Assembly and Annotation.</title>
        <authorList>
            <person name="Jackman S.D."/>
            <person name="Warren R.L."/>
            <person name="Gibb E.A."/>
            <person name="Vandervalk B.P."/>
            <person name="Mohamadi H."/>
            <person name="Chu J."/>
            <person name="Raymond A."/>
            <person name="Pleasance S."/>
            <person name="Coope R."/>
            <person name="Wildung M.R."/>
            <person name="Ritland C.E."/>
            <person name="Bousquet J."/>
            <person name="Jones S.J."/>
            <person name="Bohlmann J."/>
            <person name="Birol I."/>
        </authorList>
    </citation>
    <scope>NUCLEOTIDE SEQUENCE [LARGE SCALE GENOMIC DNA]</scope>
    <source>
        <tissue evidence="1">Flushing bud</tissue>
    </source>
</reference>
<keyword evidence="1" id="KW-0496">Mitochondrion</keyword>
<proteinExistence type="predicted"/>
<comment type="caution">
    <text evidence="1">The sequence shown here is derived from an EMBL/GenBank/DDBJ whole genome shotgun (WGS) entry which is preliminary data.</text>
</comment>
<sequence length="82" mass="9182">MSPLLYMPQLLLSPGQFSQLVLLLDLEKLAQMLAMSLEPNPLLDQPAQLLVLVLLVKLQLVLKLLDLAQVQLRLDKLGKLNL</sequence>
<evidence type="ECO:0000313" key="1">
    <source>
        <dbReference type="EMBL" id="KUM48892.1"/>
    </source>
</evidence>
<name>A0A117NHU3_PICGL</name>
<dbReference type="EMBL" id="LKAM01000004">
    <property type="protein sequence ID" value="KUM48892.1"/>
    <property type="molecule type" value="Genomic_DNA"/>
</dbReference>